<name>A0AAN6NAC3_9PEZI</name>
<dbReference type="AlphaFoldDB" id="A0AAN6NAC3"/>
<sequence length="182" mass="19584">MGGGGRLVPTTITTGAGGHPGLSTKLCKDSTVQRAAPVPASSRPGTLNRKLSPDEFNRQTSIGSEDVKDLRDTFPSLKPDTYLAFTKMAEAFAQFEAEAARNVEKIARLEEEVQRLEAERAHRAECHVVTPANAITTSINEVQEGSKRSLAVSINITPTAANEQQKASDELLKDDAPLRRSG</sequence>
<keyword evidence="1" id="KW-0175">Coiled coil</keyword>
<gene>
    <name evidence="3" type="ORF">QBC46DRAFT_341848</name>
</gene>
<organism evidence="3 4">
    <name type="scientific">Diplogelasinospora grovesii</name>
    <dbReference type="NCBI Taxonomy" id="303347"/>
    <lineage>
        <taxon>Eukaryota</taxon>
        <taxon>Fungi</taxon>
        <taxon>Dikarya</taxon>
        <taxon>Ascomycota</taxon>
        <taxon>Pezizomycotina</taxon>
        <taxon>Sordariomycetes</taxon>
        <taxon>Sordariomycetidae</taxon>
        <taxon>Sordariales</taxon>
        <taxon>Diplogelasinosporaceae</taxon>
        <taxon>Diplogelasinospora</taxon>
    </lineage>
</organism>
<evidence type="ECO:0000313" key="4">
    <source>
        <dbReference type="Proteomes" id="UP001303473"/>
    </source>
</evidence>
<comment type="caution">
    <text evidence="3">The sequence shown here is derived from an EMBL/GenBank/DDBJ whole genome shotgun (WGS) entry which is preliminary data.</text>
</comment>
<evidence type="ECO:0000256" key="1">
    <source>
        <dbReference type="SAM" id="Coils"/>
    </source>
</evidence>
<evidence type="ECO:0000256" key="2">
    <source>
        <dbReference type="SAM" id="MobiDB-lite"/>
    </source>
</evidence>
<dbReference type="Proteomes" id="UP001303473">
    <property type="component" value="Unassembled WGS sequence"/>
</dbReference>
<evidence type="ECO:0000313" key="3">
    <source>
        <dbReference type="EMBL" id="KAK3940137.1"/>
    </source>
</evidence>
<dbReference type="EMBL" id="MU853800">
    <property type="protein sequence ID" value="KAK3940137.1"/>
    <property type="molecule type" value="Genomic_DNA"/>
</dbReference>
<feature type="region of interest" description="Disordered" evidence="2">
    <location>
        <begin position="161"/>
        <end position="182"/>
    </location>
</feature>
<proteinExistence type="predicted"/>
<reference evidence="4" key="1">
    <citation type="journal article" date="2023" name="Mol. Phylogenet. Evol.">
        <title>Genome-scale phylogeny and comparative genomics of the fungal order Sordariales.</title>
        <authorList>
            <person name="Hensen N."/>
            <person name="Bonometti L."/>
            <person name="Westerberg I."/>
            <person name="Brannstrom I.O."/>
            <person name="Guillou S."/>
            <person name="Cros-Aarteil S."/>
            <person name="Calhoun S."/>
            <person name="Haridas S."/>
            <person name="Kuo A."/>
            <person name="Mondo S."/>
            <person name="Pangilinan J."/>
            <person name="Riley R."/>
            <person name="LaButti K."/>
            <person name="Andreopoulos B."/>
            <person name="Lipzen A."/>
            <person name="Chen C."/>
            <person name="Yan M."/>
            <person name="Daum C."/>
            <person name="Ng V."/>
            <person name="Clum A."/>
            <person name="Steindorff A."/>
            <person name="Ohm R.A."/>
            <person name="Martin F."/>
            <person name="Silar P."/>
            <person name="Natvig D.O."/>
            <person name="Lalanne C."/>
            <person name="Gautier V."/>
            <person name="Ament-Velasquez S.L."/>
            <person name="Kruys A."/>
            <person name="Hutchinson M.I."/>
            <person name="Powell A.J."/>
            <person name="Barry K."/>
            <person name="Miller A.N."/>
            <person name="Grigoriev I.V."/>
            <person name="Debuchy R."/>
            <person name="Gladieux P."/>
            <person name="Hiltunen Thoren M."/>
            <person name="Johannesson H."/>
        </authorList>
    </citation>
    <scope>NUCLEOTIDE SEQUENCE [LARGE SCALE GENOMIC DNA]</scope>
    <source>
        <strain evidence="4">CBS 340.73</strain>
    </source>
</reference>
<keyword evidence="4" id="KW-1185">Reference proteome</keyword>
<protein>
    <submittedName>
        <fullName evidence="3">Uncharacterized protein</fullName>
    </submittedName>
</protein>
<accession>A0AAN6NAC3</accession>
<feature type="coiled-coil region" evidence="1">
    <location>
        <begin position="92"/>
        <end position="126"/>
    </location>
</feature>
<feature type="compositionally biased region" description="Basic and acidic residues" evidence="2">
    <location>
        <begin position="166"/>
        <end position="182"/>
    </location>
</feature>
<feature type="region of interest" description="Disordered" evidence="2">
    <location>
        <begin position="1"/>
        <end position="67"/>
    </location>
</feature>